<feature type="transmembrane region" description="Helical" evidence="6">
    <location>
        <begin position="68"/>
        <end position="88"/>
    </location>
</feature>
<dbReference type="SUPFAM" id="SSF103473">
    <property type="entry name" value="MFS general substrate transporter"/>
    <property type="match status" value="1"/>
</dbReference>
<dbReference type="InterPro" id="IPR036259">
    <property type="entry name" value="MFS_trans_sf"/>
</dbReference>
<feature type="transmembrane region" description="Helical" evidence="6">
    <location>
        <begin position="343"/>
        <end position="366"/>
    </location>
</feature>
<dbReference type="EMBL" id="JABZEC010000005">
    <property type="protein sequence ID" value="NVY96774.1"/>
    <property type="molecule type" value="Genomic_DNA"/>
</dbReference>
<evidence type="ECO:0000256" key="5">
    <source>
        <dbReference type="ARBA" id="ARBA00023136"/>
    </source>
</evidence>
<dbReference type="Pfam" id="PF07690">
    <property type="entry name" value="MFS_1"/>
    <property type="match status" value="1"/>
</dbReference>
<dbReference type="PANTHER" id="PTHR23530:SF1">
    <property type="entry name" value="PERMEASE, MAJOR FACILITATOR SUPERFAMILY-RELATED"/>
    <property type="match status" value="1"/>
</dbReference>
<keyword evidence="4 6" id="KW-1133">Transmembrane helix</keyword>
<dbReference type="GO" id="GO:0022857">
    <property type="term" value="F:transmembrane transporter activity"/>
    <property type="evidence" value="ECO:0007669"/>
    <property type="project" value="InterPro"/>
</dbReference>
<feature type="transmembrane region" description="Helical" evidence="6">
    <location>
        <begin position="306"/>
        <end position="323"/>
    </location>
</feature>
<proteinExistence type="predicted"/>
<evidence type="ECO:0000256" key="6">
    <source>
        <dbReference type="SAM" id="Phobius"/>
    </source>
</evidence>
<dbReference type="RefSeq" id="WP_176942934.1">
    <property type="nucleotide sequence ID" value="NZ_JABZEC010000005.1"/>
</dbReference>
<dbReference type="PROSITE" id="PS50850">
    <property type="entry name" value="MFS"/>
    <property type="match status" value="1"/>
</dbReference>
<gene>
    <name evidence="8" type="ORF">HU830_06345</name>
</gene>
<accession>A0A850QY66</accession>
<feature type="transmembrane region" description="Helical" evidence="6">
    <location>
        <begin position="259"/>
        <end position="276"/>
    </location>
</feature>
<reference evidence="8 9" key="1">
    <citation type="submission" date="2020-06" db="EMBL/GenBank/DDBJ databases">
        <authorList>
            <person name="Kang J."/>
        </authorList>
    </citation>
    <scope>NUCLEOTIDE SEQUENCE [LARGE SCALE GENOMIC DNA]</scope>
    <source>
        <strain evidence="8 9">DCY120</strain>
    </source>
</reference>
<comment type="caution">
    <text evidence="8">The sequence shown here is derived from an EMBL/GenBank/DDBJ whole genome shotgun (WGS) entry which is preliminary data.</text>
</comment>
<dbReference type="InterPro" id="IPR020846">
    <property type="entry name" value="MFS_dom"/>
</dbReference>
<evidence type="ECO:0000256" key="1">
    <source>
        <dbReference type="ARBA" id="ARBA00004651"/>
    </source>
</evidence>
<organism evidence="8 9">
    <name type="scientific">Bombilactobacillus apium</name>
    <dbReference type="NCBI Taxonomy" id="2675299"/>
    <lineage>
        <taxon>Bacteria</taxon>
        <taxon>Bacillati</taxon>
        <taxon>Bacillota</taxon>
        <taxon>Bacilli</taxon>
        <taxon>Lactobacillales</taxon>
        <taxon>Lactobacillaceae</taxon>
        <taxon>Bombilactobacillus</taxon>
    </lineage>
</organism>
<feature type="transmembrane region" description="Helical" evidence="6">
    <location>
        <begin position="143"/>
        <end position="162"/>
    </location>
</feature>
<keyword evidence="2" id="KW-0813">Transport</keyword>
<feature type="transmembrane region" description="Helical" evidence="6">
    <location>
        <begin position="372"/>
        <end position="393"/>
    </location>
</feature>
<dbReference type="InterPro" id="IPR053160">
    <property type="entry name" value="MFS_DHA3_Transporter"/>
</dbReference>
<dbReference type="Proteomes" id="UP000563523">
    <property type="component" value="Unassembled WGS sequence"/>
</dbReference>
<protein>
    <submittedName>
        <fullName evidence="8">MFS transporter</fullName>
    </submittedName>
</protein>
<dbReference type="PANTHER" id="PTHR23530">
    <property type="entry name" value="TRANSPORT PROTEIN-RELATED"/>
    <property type="match status" value="1"/>
</dbReference>
<keyword evidence="9" id="KW-1185">Reference proteome</keyword>
<dbReference type="Gene3D" id="1.20.1250.20">
    <property type="entry name" value="MFS general substrate transporter like domains"/>
    <property type="match status" value="1"/>
</dbReference>
<keyword evidence="5 6" id="KW-0472">Membrane</keyword>
<evidence type="ECO:0000313" key="9">
    <source>
        <dbReference type="Proteomes" id="UP000563523"/>
    </source>
</evidence>
<dbReference type="AlphaFoldDB" id="A0A850QY66"/>
<evidence type="ECO:0000313" key="8">
    <source>
        <dbReference type="EMBL" id="NVY96774.1"/>
    </source>
</evidence>
<feature type="domain" description="Major facilitator superfamily (MFS) profile" evidence="7">
    <location>
        <begin position="1"/>
        <end position="397"/>
    </location>
</feature>
<evidence type="ECO:0000259" key="7">
    <source>
        <dbReference type="PROSITE" id="PS50850"/>
    </source>
</evidence>
<sequence length="401" mass="45191">MVKYKQKYYLYTVFTQMKFTRIINILFIVGTLKFSLVQFTLLESVFMFTQFFSEIPSGILSDLFKNKITVMFGLLSLSLTPLLTIFAFSCPKSIVFSVLILSFALEGVGNALISGADSALFYEGIRKDGDEEKYGQIRGNMQLISSITIGLATAIGGYLFMVNNKIPYIMQSIFLIIAMIIIFFTNEQKVNKSSQINESNTLFKRFKSIMMVFRNMLHSSNVFFLFIFTVVITSVINTIFMILPNYISELGFDASANSSILMVYGFVGGLIATQAYRFVKMKYLSLSIFISILLLLATVLELQGNKYIFVIGAGLLYIVLDILDPIVMQMLNLWVGDNSRATFISGLSFSISLITMIINPLIGIVVQKYGTVNMIVLTSIITIFMIGLSYLLILKTNRYNY</sequence>
<dbReference type="InterPro" id="IPR011701">
    <property type="entry name" value="MFS"/>
</dbReference>
<feature type="transmembrane region" description="Helical" evidence="6">
    <location>
        <begin position="222"/>
        <end position="247"/>
    </location>
</feature>
<dbReference type="GO" id="GO:0005886">
    <property type="term" value="C:plasma membrane"/>
    <property type="evidence" value="ECO:0007669"/>
    <property type="project" value="UniProtKB-SubCell"/>
</dbReference>
<feature type="transmembrane region" description="Helical" evidence="6">
    <location>
        <begin position="168"/>
        <end position="185"/>
    </location>
</feature>
<evidence type="ECO:0000256" key="4">
    <source>
        <dbReference type="ARBA" id="ARBA00022989"/>
    </source>
</evidence>
<evidence type="ECO:0000256" key="2">
    <source>
        <dbReference type="ARBA" id="ARBA00022448"/>
    </source>
</evidence>
<keyword evidence="3 6" id="KW-0812">Transmembrane</keyword>
<evidence type="ECO:0000256" key="3">
    <source>
        <dbReference type="ARBA" id="ARBA00022692"/>
    </source>
</evidence>
<feature type="transmembrane region" description="Helical" evidence="6">
    <location>
        <begin position="22"/>
        <end position="48"/>
    </location>
</feature>
<comment type="subcellular location">
    <subcellularLocation>
        <location evidence="1">Cell membrane</location>
        <topology evidence="1">Multi-pass membrane protein</topology>
    </subcellularLocation>
</comment>
<feature type="transmembrane region" description="Helical" evidence="6">
    <location>
        <begin position="283"/>
        <end position="300"/>
    </location>
</feature>
<name>A0A850QY66_9LACO</name>